<keyword evidence="2" id="KW-0813">Transport</keyword>
<feature type="transmembrane region" description="Helical" evidence="6">
    <location>
        <begin position="250"/>
        <end position="271"/>
    </location>
</feature>
<evidence type="ECO:0000256" key="5">
    <source>
        <dbReference type="ARBA" id="ARBA00023136"/>
    </source>
</evidence>
<evidence type="ECO:0000256" key="6">
    <source>
        <dbReference type="SAM" id="Phobius"/>
    </source>
</evidence>
<evidence type="ECO:0000256" key="1">
    <source>
        <dbReference type="ARBA" id="ARBA00004141"/>
    </source>
</evidence>
<evidence type="ECO:0000313" key="9">
    <source>
        <dbReference type="Proteomes" id="UP000728032"/>
    </source>
</evidence>
<evidence type="ECO:0000256" key="2">
    <source>
        <dbReference type="ARBA" id="ARBA00022448"/>
    </source>
</evidence>
<dbReference type="InterPro" id="IPR005828">
    <property type="entry name" value="MFS_sugar_transport-like"/>
</dbReference>
<dbReference type="InterPro" id="IPR036259">
    <property type="entry name" value="MFS_trans_sf"/>
</dbReference>
<evidence type="ECO:0000313" key="8">
    <source>
        <dbReference type="EMBL" id="CAD7658427.1"/>
    </source>
</evidence>
<dbReference type="EMBL" id="CAJPVJ010014957">
    <property type="protein sequence ID" value="CAG2175613.1"/>
    <property type="molecule type" value="Genomic_DNA"/>
</dbReference>
<feature type="transmembrane region" description="Helical" evidence="6">
    <location>
        <begin position="6"/>
        <end position="23"/>
    </location>
</feature>
<dbReference type="GO" id="GO:0015149">
    <property type="term" value="F:hexose transmembrane transporter activity"/>
    <property type="evidence" value="ECO:0007669"/>
    <property type="project" value="TreeGrafter"/>
</dbReference>
<dbReference type="Proteomes" id="UP000728032">
    <property type="component" value="Unassembled WGS sequence"/>
</dbReference>
<dbReference type="Gene3D" id="1.20.1250.20">
    <property type="entry name" value="MFS general substrate transporter like domains"/>
    <property type="match status" value="1"/>
</dbReference>
<keyword evidence="5 6" id="KW-0472">Membrane</keyword>
<keyword evidence="9" id="KW-1185">Reference proteome</keyword>
<dbReference type="OrthoDB" id="5296287at2759"/>
<accession>A0A7R9MEJ6</accession>
<feature type="domain" description="Major facilitator superfamily (MFS) profile" evidence="7">
    <location>
        <begin position="1"/>
        <end position="281"/>
    </location>
</feature>
<sequence>MGSSYIVGTSFAILVTQTVIACFKFENWIYMFCSVVIPSILMFVVLNECPESPKFSYILKGDQTRAQNALQKLRESSEVNDELYELKVEYQAIERNTRFEFYYLWNDSKIRNALFISIIVAMSRHMTGISGVQVLAESIYKKMMISEKSQSYLSIALLVVSFKTSLIFAFLVERLGRRTLLLIGLLGLFCALVFLSFCLALREDLEALNYLNLITLFLYIILYSCGPYFIPHFFFAELFRTNYRAIGATVSVVTIYLVPLLISFCFISIQFPKLKERQSKK</sequence>
<dbReference type="AlphaFoldDB" id="A0A7R9MEJ6"/>
<evidence type="ECO:0000256" key="3">
    <source>
        <dbReference type="ARBA" id="ARBA00022692"/>
    </source>
</evidence>
<dbReference type="PANTHER" id="PTHR23503:SF8">
    <property type="entry name" value="FACILITATED GLUCOSE TRANSPORTER PROTEIN 1"/>
    <property type="match status" value="1"/>
</dbReference>
<feature type="transmembrane region" description="Helical" evidence="6">
    <location>
        <begin position="178"/>
        <end position="201"/>
    </location>
</feature>
<dbReference type="GO" id="GO:0016020">
    <property type="term" value="C:membrane"/>
    <property type="evidence" value="ECO:0007669"/>
    <property type="project" value="UniProtKB-SubCell"/>
</dbReference>
<dbReference type="InterPro" id="IPR045263">
    <property type="entry name" value="GLUT"/>
</dbReference>
<gene>
    <name evidence="8" type="ORF">ONB1V03_LOCUS15048</name>
</gene>
<reference evidence="8" key="1">
    <citation type="submission" date="2020-11" db="EMBL/GenBank/DDBJ databases">
        <authorList>
            <person name="Tran Van P."/>
        </authorList>
    </citation>
    <scope>NUCLEOTIDE SEQUENCE</scope>
</reference>
<dbReference type="PANTHER" id="PTHR23503">
    <property type="entry name" value="SOLUTE CARRIER FAMILY 2"/>
    <property type="match status" value="1"/>
</dbReference>
<feature type="transmembrane region" description="Helical" evidence="6">
    <location>
        <begin position="152"/>
        <end position="172"/>
    </location>
</feature>
<feature type="transmembrane region" description="Helical" evidence="6">
    <location>
        <begin position="208"/>
        <end position="230"/>
    </location>
</feature>
<feature type="transmembrane region" description="Helical" evidence="6">
    <location>
        <begin position="28"/>
        <end position="46"/>
    </location>
</feature>
<dbReference type="Pfam" id="PF00083">
    <property type="entry name" value="Sugar_tr"/>
    <property type="match status" value="1"/>
</dbReference>
<name>A0A7R9MEJ6_9ACAR</name>
<evidence type="ECO:0000256" key="4">
    <source>
        <dbReference type="ARBA" id="ARBA00022989"/>
    </source>
</evidence>
<keyword evidence="4 6" id="KW-1133">Transmembrane helix</keyword>
<dbReference type="EMBL" id="OC929782">
    <property type="protein sequence ID" value="CAD7658427.1"/>
    <property type="molecule type" value="Genomic_DNA"/>
</dbReference>
<evidence type="ECO:0000259" key="7">
    <source>
        <dbReference type="PROSITE" id="PS50850"/>
    </source>
</evidence>
<protein>
    <recommendedName>
        <fullName evidence="7">Major facilitator superfamily (MFS) profile domain-containing protein</fullName>
    </recommendedName>
</protein>
<dbReference type="InterPro" id="IPR020846">
    <property type="entry name" value="MFS_dom"/>
</dbReference>
<comment type="subcellular location">
    <subcellularLocation>
        <location evidence="1">Membrane</location>
        <topology evidence="1">Multi-pass membrane protein</topology>
    </subcellularLocation>
</comment>
<dbReference type="PROSITE" id="PS50850">
    <property type="entry name" value="MFS"/>
    <property type="match status" value="1"/>
</dbReference>
<proteinExistence type="predicted"/>
<organism evidence="8">
    <name type="scientific">Oppiella nova</name>
    <dbReference type="NCBI Taxonomy" id="334625"/>
    <lineage>
        <taxon>Eukaryota</taxon>
        <taxon>Metazoa</taxon>
        <taxon>Ecdysozoa</taxon>
        <taxon>Arthropoda</taxon>
        <taxon>Chelicerata</taxon>
        <taxon>Arachnida</taxon>
        <taxon>Acari</taxon>
        <taxon>Acariformes</taxon>
        <taxon>Sarcoptiformes</taxon>
        <taxon>Oribatida</taxon>
        <taxon>Brachypylina</taxon>
        <taxon>Oppioidea</taxon>
        <taxon>Oppiidae</taxon>
        <taxon>Oppiella</taxon>
    </lineage>
</organism>
<dbReference type="SUPFAM" id="SSF103473">
    <property type="entry name" value="MFS general substrate transporter"/>
    <property type="match status" value="1"/>
</dbReference>
<keyword evidence="3 6" id="KW-0812">Transmembrane</keyword>